<dbReference type="AlphaFoldDB" id="A0A6A4Z583"/>
<reference evidence="1 2" key="1">
    <citation type="submission" date="2019-06" db="EMBL/GenBank/DDBJ databases">
        <title>Genomics analysis of Aphanomyces spp. identifies a new class of oomycete effector associated with host adaptation.</title>
        <authorList>
            <person name="Gaulin E."/>
        </authorList>
    </citation>
    <scope>NUCLEOTIDE SEQUENCE [LARGE SCALE GENOMIC DNA]</scope>
    <source>
        <strain evidence="1 2">E</strain>
    </source>
</reference>
<comment type="caution">
    <text evidence="1">The sequence shown here is derived from an EMBL/GenBank/DDBJ whole genome shotgun (WGS) entry which is preliminary data.</text>
</comment>
<evidence type="ECO:0000313" key="2">
    <source>
        <dbReference type="Proteomes" id="UP000469452"/>
    </source>
</evidence>
<organism evidence="1 2">
    <name type="scientific">Aphanomyces astaci</name>
    <name type="common">Crayfish plague agent</name>
    <dbReference type="NCBI Taxonomy" id="112090"/>
    <lineage>
        <taxon>Eukaryota</taxon>
        <taxon>Sar</taxon>
        <taxon>Stramenopiles</taxon>
        <taxon>Oomycota</taxon>
        <taxon>Saprolegniomycetes</taxon>
        <taxon>Saprolegniales</taxon>
        <taxon>Verrucalvaceae</taxon>
        <taxon>Aphanomyces</taxon>
    </lineage>
</organism>
<evidence type="ECO:0000313" key="1">
    <source>
        <dbReference type="EMBL" id="KAF0702402.1"/>
    </source>
</evidence>
<name>A0A6A4Z583_APHAT</name>
<dbReference type="EMBL" id="VJMI01021149">
    <property type="protein sequence ID" value="KAF0702402.1"/>
    <property type="molecule type" value="Genomic_DNA"/>
</dbReference>
<proteinExistence type="predicted"/>
<dbReference type="VEuPathDB" id="FungiDB:H257_16392"/>
<protein>
    <submittedName>
        <fullName evidence="1">Uncharacterized protein</fullName>
    </submittedName>
</protein>
<dbReference type="Proteomes" id="UP000469452">
    <property type="component" value="Unassembled WGS sequence"/>
</dbReference>
<accession>A0A6A4Z583</accession>
<gene>
    <name evidence="1" type="ORF">AaE_015955</name>
</gene>
<sequence>MARRWSKNSAAQHHLESLFDDHTITARTKAAEAYNLSPIFHEFNFAAFQKHYDTTFKMKFANFHRPGKRKAAVVSDQDDQIPFLSSKHPAVEFTNDSSDDVRVDTVSISKPECLVGEFYDYVKRENNVIVVLLVPTGAKGACEVDANDLSVLRVRWEWTANTCDPQLLFASEIATPNHRTYAKISGLQKAYGSVCGKNGSAPVTEVAIHLPFAVRVQRECMKVTNVEGAAPKMIIKLVADTGTRNSELLTEFTV</sequence>